<proteinExistence type="inferred from homology"/>
<dbReference type="PANTHER" id="PTHR43133:SF63">
    <property type="entry name" value="RNA POLYMERASE SIGMA FACTOR FECI-RELATED"/>
    <property type="match status" value="1"/>
</dbReference>
<reference evidence="7 8" key="1">
    <citation type="submission" date="2016-10" db="EMBL/GenBank/DDBJ databases">
        <title>Genome Sequence of Pseudomonas putida GM4FR.</title>
        <authorList>
            <person name="Poehlein A."/>
            <person name="Wemheuer F."/>
            <person name="Hollensteiner J."/>
            <person name="Wemheuer B."/>
        </authorList>
    </citation>
    <scope>NUCLEOTIDE SEQUENCE [LARGE SCALE GENOMIC DNA]</scope>
    <source>
        <strain evidence="7 8">GM4FR</strain>
    </source>
</reference>
<feature type="domain" description="RNA polymerase sigma factor 70 region 4 type 2" evidence="6">
    <location>
        <begin position="114"/>
        <end position="166"/>
    </location>
</feature>
<dbReference type="Gene3D" id="1.10.1740.10">
    <property type="match status" value="1"/>
</dbReference>
<keyword evidence="3" id="KW-0731">Sigma factor</keyword>
<dbReference type="Proteomes" id="UP000186736">
    <property type="component" value="Unassembled WGS sequence"/>
</dbReference>
<dbReference type="Gene3D" id="1.10.10.10">
    <property type="entry name" value="Winged helix-like DNA-binding domain superfamily/Winged helix DNA-binding domain"/>
    <property type="match status" value="1"/>
</dbReference>
<dbReference type="InterPro" id="IPR036388">
    <property type="entry name" value="WH-like_DNA-bd_sf"/>
</dbReference>
<evidence type="ECO:0000256" key="2">
    <source>
        <dbReference type="ARBA" id="ARBA00023015"/>
    </source>
</evidence>
<evidence type="ECO:0000259" key="5">
    <source>
        <dbReference type="Pfam" id="PF04542"/>
    </source>
</evidence>
<dbReference type="SUPFAM" id="SSF88659">
    <property type="entry name" value="Sigma3 and sigma4 domains of RNA polymerase sigma factors"/>
    <property type="match status" value="1"/>
</dbReference>
<dbReference type="AlphaFoldDB" id="A0A1Q9QZ81"/>
<keyword evidence="4" id="KW-0804">Transcription</keyword>
<dbReference type="InterPro" id="IPR007627">
    <property type="entry name" value="RNA_pol_sigma70_r2"/>
</dbReference>
<dbReference type="InterPro" id="IPR013249">
    <property type="entry name" value="RNA_pol_sigma70_r4_t2"/>
</dbReference>
<protein>
    <submittedName>
        <fullName evidence="7">RNA polymerase sigma factor FecI</fullName>
    </submittedName>
</protein>
<organism evidence="7 8">
    <name type="scientific">Pseudomonas putida</name>
    <name type="common">Arthrobacter siderocapsulatus</name>
    <dbReference type="NCBI Taxonomy" id="303"/>
    <lineage>
        <taxon>Bacteria</taxon>
        <taxon>Pseudomonadati</taxon>
        <taxon>Pseudomonadota</taxon>
        <taxon>Gammaproteobacteria</taxon>
        <taxon>Pseudomonadales</taxon>
        <taxon>Pseudomonadaceae</taxon>
        <taxon>Pseudomonas</taxon>
    </lineage>
</organism>
<dbReference type="InterPro" id="IPR014284">
    <property type="entry name" value="RNA_pol_sigma-70_dom"/>
</dbReference>
<dbReference type="SUPFAM" id="SSF88946">
    <property type="entry name" value="Sigma2 domain of RNA polymerase sigma factors"/>
    <property type="match status" value="1"/>
</dbReference>
<evidence type="ECO:0000313" key="8">
    <source>
        <dbReference type="Proteomes" id="UP000186736"/>
    </source>
</evidence>
<evidence type="ECO:0000313" key="7">
    <source>
        <dbReference type="EMBL" id="OLS60453.1"/>
    </source>
</evidence>
<dbReference type="Pfam" id="PF04542">
    <property type="entry name" value="Sigma70_r2"/>
    <property type="match status" value="1"/>
</dbReference>
<evidence type="ECO:0000256" key="1">
    <source>
        <dbReference type="ARBA" id="ARBA00010641"/>
    </source>
</evidence>
<evidence type="ECO:0000256" key="3">
    <source>
        <dbReference type="ARBA" id="ARBA00023082"/>
    </source>
</evidence>
<comment type="similarity">
    <text evidence="1">Belongs to the sigma-70 factor family. ECF subfamily.</text>
</comment>
<evidence type="ECO:0000259" key="6">
    <source>
        <dbReference type="Pfam" id="PF08281"/>
    </source>
</evidence>
<comment type="caution">
    <text evidence="7">The sequence shown here is derived from an EMBL/GenBank/DDBJ whole genome shotgun (WGS) entry which is preliminary data.</text>
</comment>
<feature type="domain" description="RNA polymerase sigma-70 region 2" evidence="5">
    <location>
        <begin position="18"/>
        <end position="83"/>
    </location>
</feature>
<dbReference type="NCBIfam" id="NF007232">
    <property type="entry name" value="PRK09651.1"/>
    <property type="match status" value="1"/>
</dbReference>
<sequence length="175" mass="20149">MSNGSLPPSSLHDDMHGLYRDHNQWLLGWLLRRLGDREQAADLTQDTFVRLISSALTRVPQEPRSYLATVAKRLMIDQLRRRQLERSYLEYLANEPLMQECSPERRIMVMETLLQLDAMLDGLDTKVRQAFFYVQLDGMAYGEVAARLGVSVSSVTKYMAKATERCLFFELDSQA</sequence>
<dbReference type="EMBL" id="MKZO01000047">
    <property type="protein sequence ID" value="OLS60453.1"/>
    <property type="molecule type" value="Genomic_DNA"/>
</dbReference>
<dbReference type="GO" id="GO:0006352">
    <property type="term" value="P:DNA-templated transcription initiation"/>
    <property type="evidence" value="ECO:0007669"/>
    <property type="project" value="InterPro"/>
</dbReference>
<dbReference type="GO" id="GO:0003677">
    <property type="term" value="F:DNA binding"/>
    <property type="evidence" value="ECO:0007669"/>
    <property type="project" value="InterPro"/>
</dbReference>
<dbReference type="PANTHER" id="PTHR43133">
    <property type="entry name" value="RNA POLYMERASE ECF-TYPE SIGMA FACTO"/>
    <property type="match status" value="1"/>
</dbReference>
<dbReference type="InterPro" id="IPR039425">
    <property type="entry name" value="RNA_pol_sigma-70-like"/>
</dbReference>
<dbReference type="NCBIfam" id="TIGR02937">
    <property type="entry name" value="sigma70-ECF"/>
    <property type="match status" value="1"/>
</dbReference>
<keyword evidence="2" id="KW-0805">Transcription regulation</keyword>
<dbReference type="GO" id="GO:0016987">
    <property type="term" value="F:sigma factor activity"/>
    <property type="evidence" value="ECO:0007669"/>
    <property type="project" value="UniProtKB-KW"/>
</dbReference>
<dbReference type="Pfam" id="PF08281">
    <property type="entry name" value="Sigma70_r4_2"/>
    <property type="match status" value="1"/>
</dbReference>
<name>A0A1Q9QZ81_PSEPU</name>
<dbReference type="InterPro" id="IPR013325">
    <property type="entry name" value="RNA_pol_sigma_r2"/>
</dbReference>
<accession>A0A1Q9QZ81</accession>
<gene>
    <name evidence="7" type="primary">fecI_15</name>
    <name evidence="7" type="ORF">PSEMO_48640</name>
</gene>
<evidence type="ECO:0000256" key="4">
    <source>
        <dbReference type="ARBA" id="ARBA00023163"/>
    </source>
</evidence>
<dbReference type="InterPro" id="IPR013324">
    <property type="entry name" value="RNA_pol_sigma_r3/r4-like"/>
</dbReference>